<evidence type="ECO:0000313" key="2">
    <source>
        <dbReference type="EMBL" id="MBB5283403.1"/>
    </source>
</evidence>
<dbReference type="EMBL" id="JACHGF010000002">
    <property type="protein sequence ID" value="MBB5283403.1"/>
    <property type="molecule type" value="Genomic_DNA"/>
</dbReference>
<dbReference type="RefSeq" id="WP_184172764.1">
    <property type="nucleotide sequence ID" value="NZ_JACHGF010000002.1"/>
</dbReference>
<dbReference type="Gene3D" id="3.40.430.10">
    <property type="entry name" value="Dihydrofolate Reductase, subunit A"/>
    <property type="match status" value="1"/>
</dbReference>
<proteinExistence type="predicted"/>
<reference evidence="2 3" key="1">
    <citation type="submission" date="2020-08" db="EMBL/GenBank/DDBJ databases">
        <title>Genomic Encyclopedia of Type Strains, Phase IV (KMG-IV): sequencing the most valuable type-strain genomes for metagenomic binning, comparative biology and taxonomic classification.</title>
        <authorList>
            <person name="Goeker M."/>
        </authorList>
    </citation>
    <scope>NUCLEOTIDE SEQUENCE [LARGE SCALE GENOMIC DNA]</scope>
    <source>
        <strain evidence="2 3">DSM 105074</strain>
    </source>
</reference>
<dbReference type="InterPro" id="IPR024072">
    <property type="entry name" value="DHFR-like_dom_sf"/>
</dbReference>
<dbReference type="InterPro" id="IPR002734">
    <property type="entry name" value="RibDG_C"/>
</dbReference>
<organism evidence="2 3">
    <name type="scientific">Rhabdobacter roseus</name>
    <dbReference type="NCBI Taxonomy" id="1655419"/>
    <lineage>
        <taxon>Bacteria</taxon>
        <taxon>Pseudomonadati</taxon>
        <taxon>Bacteroidota</taxon>
        <taxon>Cytophagia</taxon>
        <taxon>Cytophagales</taxon>
        <taxon>Cytophagaceae</taxon>
        <taxon>Rhabdobacter</taxon>
    </lineage>
</organism>
<dbReference type="GO" id="GO:0008703">
    <property type="term" value="F:5-amino-6-(5-phosphoribosylamino)uracil reductase activity"/>
    <property type="evidence" value="ECO:0007669"/>
    <property type="project" value="InterPro"/>
</dbReference>
<protein>
    <submittedName>
        <fullName evidence="2">Dihydrofolate reductase</fullName>
    </submittedName>
</protein>
<dbReference type="PANTHER" id="PTHR38011">
    <property type="entry name" value="DIHYDROFOLATE REDUCTASE FAMILY PROTEIN (AFU_ORTHOLOGUE AFUA_8G06820)"/>
    <property type="match status" value="1"/>
</dbReference>
<dbReference type="GO" id="GO:0009231">
    <property type="term" value="P:riboflavin biosynthetic process"/>
    <property type="evidence" value="ECO:0007669"/>
    <property type="project" value="InterPro"/>
</dbReference>
<accession>A0A840TQ87</accession>
<comment type="caution">
    <text evidence="2">The sequence shown here is derived from an EMBL/GenBank/DDBJ whole genome shotgun (WGS) entry which is preliminary data.</text>
</comment>
<evidence type="ECO:0000259" key="1">
    <source>
        <dbReference type="Pfam" id="PF01872"/>
    </source>
</evidence>
<feature type="domain" description="Bacterial bifunctional deaminase-reductase C-terminal" evidence="1">
    <location>
        <begin position="3"/>
        <end position="176"/>
    </location>
</feature>
<keyword evidence="3" id="KW-1185">Reference proteome</keyword>
<evidence type="ECO:0000313" key="3">
    <source>
        <dbReference type="Proteomes" id="UP000557307"/>
    </source>
</evidence>
<dbReference type="AlphaFoldDB" id="A0A840TQ87"/>
<dbReference type="Pfam" id="PF01872">
    <property type="entry name" value="RibD_C"/>
    <property type="match status" value="1"/>
</dbReference>
<sequence>MRKLKLQMQISLDGFVAGPNGEMDWLVWNWDDALNQYVTDLTEPVETIVLGRKLAEGFIPAWKAQIDEPGGRKMVETPKIVFSKSLSPTDPAVADWEYATLNSGDLAQEITRLKQQPGGDIIAYGGAEFVSELIRLNLIDEYHLLVNPTGLGQGMAIFRHRADLRLQHAQAFSCGITALCYVPSKT</sequence>
<name>A0A840TQ87_9BACT</name>
<dbReference type="InterPro" id="IPR050765">
    <property type="entry name" value="Riboflavin_Biosynth_HTPR"/>
</dbReference>
<dbReference type="SUPFAM" id="SSF53597">
    <property type="entry name" value="Dihydrofolate reductase-like"/>
    <property type="match status" value="1"/>
</dbReference>
<gene>
    <name evidence="2" type="ORF">HNQ92_001529</name>
</gene>
<dbReference type="Proteomes" id="UP000557307">
    <property type="component" value="Unassembled WGS sequence"/>
</dbReference>
<dbReference type="PANTHER" id="PTHR38011:SF11">
    <property type="entry name" value="2,5-DIAMINO-6-RIBOSYLAMINO-4(3H)-PYRIMIDINONE 5'-PHOSPHATE REDUCTASE"/>
    <property type="match status" value="1"/>
</dbReference>